<gene>
    <name evidence="1" type="ORF">BAUCODRAFT_445004</name>
</gene>
<dbReference type="EMBL" id="KB445554">
    <property type="protein sequence ID" value="EMC97250.1"/>
    <property type="molecule type" value="Genomic_DNA"/>
</dbReference>
<dbReference type="RefSeq" id="XP_007675727.1">
    <property type="nucleotide sequence ID" value="XM_007677537.1"/>
</dbReference>
<dbReference type="HOGENOM" id="CLU_1402192_0_0_1"/>
<reference evidence="1 2" key="1">
    <citation type="journal article" date="2012" name="PLoS Pathog.">
        <title>Diverse lifestyles and strategies of plant pathogenesis encoded in the genomes of eighteen Dothideomycetes fungi.</title>
        <authorList>
            <person name="Ohm R.A."/>
            <person name="Feau N."/>
            <person name="Henrissat B."/>
            <person name="Schoch C.L."/>
            <person name="Horwitz B.A."/>
            <person name="Barry K.W."/>
            <person name="Condon B.J."/>
            <person name="Copeland A.C."/>
            <person name="Dhillon B."/>
            <person name="Glaser F."/>
            <person name="Hesse C.N."/>
            <person name="Kosti I."/>
            <person name="LaButti K."/>
            <person name="Lindquist E.A."/>
            <person name="Lucas S."/>
            <person name="Salamov A.A."/>
            <person name="Bradshaw R.E."/>
            <person name="Ciuffetti L."/>
            <person name="Hamelin R.C."/>
            <person name="Kema G.H.J."/>
            <person name="Lawrence C."/>
            <person name="Scott J.A."/>
            <person name="Spatafora J.W."/>
            <person name="Turgeon B.G."/>
            <person name="de Wit P.J.G.M."/>
            <person name="Zhong S."/>
            <person name="Goodwin S.B."/>
            <person name="Grigoriev I.V."/>
        </authorList>
    </citation>
    <scope>NUCLEOTIDE SEQUENCE [LARGE SCALE GENOMIC DNA]</scope>
    <source>
        <strain evidence="1 2">UAMH 10762</strain>
    </source>
</reference>
<dbReference type="Proteomes" id="UP000011761">
    <property type="component" value="Unassembled WGS sequence"/>
</dbReference>
<evidence type="ECO:0000313" key="2">
    <source>
        <dbReference type="Proteomes" id="UP000011761"/>
    </source>
</evidence>
<dbReference type="GeneID" id="19114400"/>
<proteinExistence type="predicted"/>
<dbReference type="KEGG" id="bcom:BAUCODRAFT_445004"/>
<dbReference type="AlphaFoldDB" id="M2NE71"/>
<protein>
    <submittedName>
        <fullName evidence="1">Uncharacterized protein</fullName>
    </submittedName>
</protein>
<organism evidence="1 2">
    <name type="scientific">Baudoinia panamericana (strain UAMH 10762)</name>
    <name type="common">Angels' share fungus</name>
    <name type="synonym">Baudoinia compniacensis (strain UAMH 10762)</name>
    <dbReference type="NCBI Taxonomy" id="717646"/>
    <lineage>
        <taxon>Eukaryota</taxon>
        <taxon>Fungi</taxon>
        <taxon>Dikarya</taxon>
        <taxon>Ascomycota</taxon>
        <taxon>Pezizomycotina</taxon>
        <taxon>Dothideomycetes</taxon>
        <taxon>Dothideomycetidae</taxon>
        <taxon>Mycosphaerellales</taxon>
        <taxon>Teratosphaeriaceae</taxon>
        <taxon>Baudoinia</taxon>
    </lineage>
</organism>
<accession>M2NE71</accession>
<name>M2NE71_BAUPA</name>
<keyword evidence="2" id="KW-1185">Reference proteome</keyword>
<sequence length="194" mass="21744">MPWMSNDFFAGRPSVHPSAWNKIWSETQPNHHLKRDYQDNLSPWHLQRYLLSAPAPFTTLANSHYHSSLTMPYEADQLLCEPTVHSSGPMPLHSHRLAVQQSSTSDANNTVAHKAPAQRRSKAHSALPRSTQCLILPGWPEVGQPRSKTLGILGEDVPLWLWKVVKDLHSIRGLTSDATIRHGCEALLSRITAL</sequence>
<evidence type="ECO:0000313" key="1">
    <source>
        <dbReference type="EMBL" id="EMC97250.1"/>
    </source>
</evidence>